<accession>A0A8S9YUI4</accession>
<dbReference type="AlphaFoldDB" id="A0A8S9YUI4"/>
<feature type="chain" id="PRO_5035863274" evidence="1">
    <location>
        <begin position="30"/>
        <end position="142"/>
    </location>
</feature>
<evidence type="ECO:0000313" key="2">
    <source>
        <dbReference type="EMBL" id="KAF7252202.1"/>
    </source>
</evidence>
<dbReference type="OrthoDB" id="6254529at2759"/>
<gene>
    <name evidence="2" type="ORF">EG68_08812</name>
</gene>
<feature type="signal peptide" evidence="1">
    <location>
        <begin position="1"/>
        <end position="29"/>
    </location>
</feature>
<keyword evidence="1" id="KW-0732">Signal</keyword>
<reference evidence="2" key="1">
    <citation type="submission" date="2019-07" db="EMBL/GenBank/DDBJ databases">
        <title>Annotation for the trematode Paragonimus miyazaki's.</title>
        <authorList>
            <person name="Choi Y.-J."/>
        </authorList>
    </citation>
    <scope>NUCLEOTIDE SEQUENCE</scope>
    <source>
        <strain evidence="2">Japan</strain>
    </source>
</reference>
<sequence>MRYFIMWIGSAYALFVLALVLESASKTAALDCYQDEYNPVNGHTVKTARSNCVFCIVSSDNFTWRSGHQHQICVLNITCAVFTVGRICSPIPDESAVGQICVTTMGSLLNSTKLRGSKTVTYRKVDEVPFLEEFKNNTAQLQ</sequence>
<comment type="caution">
    <text evidence="2">The sequence shown here is derived from an EMBL/GenBank/DDBJ whole genome shotgun (WGS) entry which is preliminary data.</text>
</comment>
<keyword evidence="3" id="KW-1185">Reference proteome</keyword>
<name>A0A8S9YUI4_9TREM</name>
<dbReference type="Proteomes" id="UP000822476">
    <property type="component" value="Unassembled WGS sequence"/>
</dbReference>
<dbReference type="EMBL" id="JTDE01004932">
    <property type="protein sequence ID" value="KAF7252202.1"/>
    <property type="molecule type" value="Genomic_DNA"/>
</dbReference>
<proteinExistence type="predicted"/>
<evidence type="ECO:0000256" key="1">
    <source>
        <dbReference type="SAM" id="SignalP"/>
    </source>
</evidence>
<protein>
    <submittedName>
        <fullName evidence="2">Uncharacterized protein</fullName>
    </submittedName>
</protein>
<organism evidence="2 3">
    <name type="scientific">Paragonimus skrjabini miyazakii</name>
    <dbReference type="NCBI Taxonomy" id="59628"/>
    <lineage>
        <taxon>Eukaryota</taxon>
        <taxon>Metazoa</taxon>
        <taxon>Spiralia</taxon>
        <taxon>Lophotrochozoa</taxon>
        <taxon>Platyhelminthes</taxon>
        <taxon>Trematoda</taxon>
        <taxon>Digenea</taxon>
        <taxon>Plagiorchiida</taxon>
        <taxon>Troglotremata</taxon>
        <taxon>Troglotrematidae</taxon>
        <taxon>Paragonimus</taxon>
    </lineage>
</organism>
<evidence type="ECO:0000313" key="3">
    <source>
        <dbReference type="Proteomes" id="UP000822476"/>
    </source>
</evidence>